<dbReference type="Proteomes" id="UP000187412">
    <property type="component" value="Unassembled WGS sequence"/>
</dbReference>
<evidence type="ECO:0000259" key="1">
    <source>
        <dbReference type="Pfam" id="PF21805"/>
    </source>
</evidence>
<dbReference type="EMBL" id="MPTB01000060">
    <property type="protein sequence ID" value="OMD38550.1"/>
    <property type="molecule type" value="Genomic_DNA"/>
</dbReference>
<protein>
    <recommendedName>
        <fullName evidence="1">Imm-5-like domain-containing protein</fullName>
    </recommendedName>
</protein>
<dbReference type="RefSeq" id="WP_076114125.1">
    <property type="nucleotide sequence ID" value="NZ_MPTB01000060.1"/>
</dbReference>
<dbReference type="InterPro" id="IPR048667">
    <property type="entry name" value="Imm5-like"/>
</dbReference>
<proteinExistence type="predicted"/>
<organism evidence="2 3">
    <name type="scientific">Paenibacillus borealis</name>
    <dbReference type="NCBI Taxonomy" id="160799"/>
    <lineage>
        <taxon>Bacteria</taxon>
        <taxon>Bacillati</taxon>
        <taxon>Bacillota</taxon>
        <taxon>Bacilli</taxon>
        <taxon>Bacillales</taxon>
        <taxon>Paenibacillaceae</taxon>
        <taxon>Paenibacillus</taxon>
    </lineage>
</organism>
<evidence type="ECO:0000313" key="3">
    <source>
        <dbReference type="Proteomes" id="UP000187412"/>
    </source>
</evidence>
<comment type="caution">
    <text evidence="2">The sequence shown here is derived from an EMBL/GenBank/DDBJ whole genome shotgun (WGS) entry which is preliminary data.</text>
</comment>
<gene>
    <name evidence="2" type="ORF">BSK56_30220</name>
</gene>
<accession>A0ABX3GZN5</accession>
<sequence length="152" mass="16574">MKFIDTDKGKTIGELQSVFEHKTLVLWAVDCAERVLPFFEERHPDDKRLREAIEAGRAWVRGELTMSEARKAAFATHAAAREAEGDAACAAARSAGQAAASAHVAGHAIHAATYAAKAITYGSYPADRNSNTAKEREWQLQHLLDLKNGGEK</sequence>
<dbReference type="Pfam" id="PF21805">
    <property type="entry name" value="Imm5_like"/>
    <property type="match status" value="1"/>
</dbReference>
<name>A0ABX3GZN5_PAEBO</name>
<evidence type="ECO:0000313" key="2">
    <source>
        <dbReference type="EMBL" id="OMD38550.1"/>
    </source>
</evidence>
<feature type="domain" description="Imm-5-like" evidence="1">
    <location>
        <begin position="20"/>
        <end position="144"/>
    </location>
</feature>
<reference evidence="2 3" key="1">
    <citation type="submission" date="2016-10" db="EMBL/GenBank/DDBJ databases">
        <title>Paenibacillus species isolates.</title>
        <authorList>
            <person name="Beno S.M."/>
        </authorList>
    </citation>
    <scope>NUCLEOTIDE SEQUENCE [LARGE SCALE GENOMIC DNA]</scope>
    <source>
        <strain evidence="2 3">FSL H7-0744</strain>
    </source>
</reference>
<keyword evidence="3" id="KW-1185">Reference proteome</keyword>